<dbReference type="InterPro" id="IPR051578">
    <property type="entry name" value="GDPD"/>
</dbReference>
<name>A0ABR2GLP7_9EUKA</name>
<dbReference type="EMBL" id="JAPFFF010000048">
    <property type="protein sequence ID" value="KAK8840125.1"/>
    <property type="molecule type" value="Genomic_DNA"/>
</dbReference>
<protein>
    <submittedName>
        <fullName evidence="3">Glycerophosphocholine phosphodiesterase gpcpd1</fullName>
    </submittedName>
</protein>
<dbReference type="InterPro" id="IPR017946">
    <property type="entry name" value="PLC-like_Pdiesterase_TIM-brl"/>
</dbReference>
<dbReference type="PROSITE" id="PS50007">
    <property type="entry name" value="PIPLC_X_DOMAIN"/>
    <property type="match status" value="1"/>
</dbReference>
<evidence type="ECO:0000313" key="4">
    <source>
        <dbReference type="EMBL" id="KAK8840125.1"/>
    </source>
</evidence>
<comment type="caution">
    <text evidence="3">The sequence shown here is derived from an EMBL/GenBank/DDBJ whole genome shotgun (WGS) entry which is preliminary data.</text>
</comment>
<keyword evidence="1" id="KW-0378">Hydrolase</keyword>
<dbReference type="PANTHER" id="PTHR22958:SF1">
    <property type="entry name" value="GLYCEROPHOSPHOCHOLINE PHOSPHODIESTERASE GPCPD1"/>
    <property type="match status" value="1"/>
</dbReference>
<proteinExistence type="predicted"/>
<dbReference type="PANTHER" id="PTHR22958">
    <property type="entry name" value="GLYCEROPHOSPHORYL DIESTER PHOSPHODIESTERASE"/>
    <property type="match status" value="1"/>
</dbReference>
<evidence type="ECO:0000259" key="2">
    <source>
        <dbReference type="PROSITE" id="PS51704"/>
    </source>
</evidence>
<feature type="domain" description="GP-PDE" evidence="2">
    <location>
        <begin position="113"/>
        <end position="388"/>
    </location>
</feature>
<evidence type="ECO:0000313" key="5">
    <source>
        <dbReference type="Proteomes" id="UP001470230"/>
    </source>
</evidence>
<dbReference type="EMBL" id="JAPFFF010000288">
    <property type="protein sequence ID" value="KAK8834844.1"/>
    <property type="molecule type" value="Genomic_DNA"/>
</dbReference>
<dbReference type="PROSITE" id="PS51704">
    <property type="entry name" value="GP_PDE"/>
    <property type="match status" value="1"/>
</dbReference>
<dbReference type="SUPFAM" id="SSF51695">
    <property type="entry name" value="PLC-like phosphodiesterases"/>
    <property type="match status" value="1"/>
</dbReference>
<dbReference type="Pfam" id="PF03009">
    <property type="entry name" value="GDPD"/>
    <property type="match status" value="1"/>
</dbReference>
<reference evidence="3 5" key="1">
    <citation type="submission" date="2024-04" db="EMBL/GenBank/DDBJ databases">
        <title>Tritrichomonas musculus Genome.</title>
        <authorList>
            <person name="Alves-Ferreira E."/>
            <person name="Grigg M."/>
            <person name="Lorenzi H."/>
            <person name="Galac M."/>
        </authorList>
    </citation>
    <scope>NUCLEOTIDE SEQUENCE [LARGE SCALE GENOMIC DNA]</scope>
    <source>
        <strain evidence="3 5">EAF2021</strain>
    </source>
</reference>
<evidence type="ECO:0000313" key="3">
    <source>
        <dbReference type="EMBL" id="KAK8834844.1"/>
    </source>
</evidence>
<evidence type="ECO:0000256" key="1">
    <source>
        <dbReference type="ARBA" id="ARBA00022801"/>
    </source>
</evidence>
<gene>
    <name evidence="3" type="ORF">M9Y10_021490</name>
    <name evidence="4" type="ORF">M9Y10_031063</name>
</gene>
<accession>A0ABR2GLP7</accession>
<organism evidence="3 5">
    <name type="scientific">Tritrichomonas musculus</name>
    <dbReference type="NCBI Taxonomy" id="1915356"/>
    <lineage>
        <taxon>Eukaryota</taxon>
        <taxon>Metamonada</taxon>
        <taxon>Parabasalia</taxon>
        <taxon>Tritrichomonadida</taxon>
        <taxon>Tritrichomonadidae</taxon>
        <taxon>Tritrichomonas</taxon>
    </lineage>
</organism>
<dbReference type="InterPro" id="IPR030395">
    <property type="entry name" value="GP_PDE_dom"/>
</dbReference>
<sequence length="394" mass="45223">MNYLIIKEHYKNGNFEIRQGKQGNINIVTTNSPIIGVISSENPEKDFHFNISCHSNEEIIGYCKFDFSMMKNETLAMVHFPISATSYITFKILWIKPYKTQLSKTNSINYPKLFTIGHRGLGQNTVTKEYYENSIPSFKAAAERGADFVEFDIQMSKDGVPVIYHDFHIESNEPIHHFPEPVTKSNSGKYLYAVQQLNCNEFKDHGLTTSYQTENVTLEEMLTQLPMSIGFDAEVKYPCYKKLNKTIPYCEVNKFVDTILDVFEKNAGERKVFFSSFDPLIVIALRLKQSRWPVFQLFEKARKESVHDMVKKVHSFVEIHKTIGIEGFVGDSNHLILAPCLIKEIIDNNFVLCSYGDQNDIKNGIDKQIQLGIKGFCTNKVDIVSKIIIHKDKL</sequence>
<dbReference type="Gene3D" id="3.20.20.190">
    <property type="entry name" value="Phosphatidylinositol (PI) phosphodiesterase"/>
    <property type="match status" value="1"/>
</dbReference>
<keyword evidence="5" id="KW-1185">Reference proteome</keyword>
<dbReference type="Proteomes" id="UP001470230">
    <property type="component" value="Unassembled WGS sequence"/>
</dbReference>